<accession>A0A9W9ZEI7</accession>
<sequence>MKIMQLSTQDDNFVEEQEELNLHDFDIEDNGSNGDSLGPGRPQNICFGRENAKGTENRRRRVTQGDSNHH</sequence>
<dbReference type="Proteomes" id="UP001163046">
    <property type="component" value="Unassembled WGS sequence"/>
</dbReference>
<gene>
    <name evidence="2" type="ORF">OS493_012717</name>
</gene>
<keyword evidence="3" id="KW-1185">Reference proteome</keyword>
<name>A0A9W9ZEI7_9CNID</name>
<evidence type="ECO:0000256" key="1">
    <source>
        <dbReference type="SAM" id="MobiDB-lite"/>
    </source>
</evidence>
<dbReference type="EMBL" id="MU826355">
    <property type="protein sequence ID" value="KAJ7379955.1"/>
    <property type="molecule type" value="Genomic_DNA"/>
</dbReference>
<organism evidence="2 3">
    <name type="scientific">Desmophyllum pertusum</name>
    <dbReference type="NCBI Taxonomy" id="174260"/>
    <lineage>
        <taxon>Eukaryota</taxon>
        <taxon>Metazoa</taxon>
        <taxon>Cnidaria</taxon>
        <taxon>Anthozoa</taxon>
        <taxon>Hexacorallia</taxon>
        <taxon>Scleractinia</taxon>
        <taxon>Caryophylliina</taxon>
        <taxon>Caryophylliidae</taxon>
        <taxon>Desmophyllum</taxon>
    </lineage>
</organism>
<comment type="caution">
    <text evidence="2">The sequence shown here is derived from an EMBL/GenBank/DDBJ whole genome shotgun (WGS) entry which is preliminary data.</text>
</comment>
<reference evidence="2" key="1">
    <citation type="submission" date="2023-01" db="EMBL/GenBank/DDBJ databases">
        <title>Genome assembly of the deep-sea coral Lophelia pertusa.</title>
        <authorList>
            <person name="Herrera S."/>
            <person name="Cordes E."/>
        </authorList>
    </citation>
    <scope>NUCLEOTIDE SEQUENCE</scope>
    <source>
        <strain evidence="2">USNM1676648</strain>
        <tissue evidence="2">Polyp</tissue>
    </source>
</reference>
<protein>
    <submittedName>
        <fullName evidence="2">Uncharacterized protein</fullName>
    </submittedName>
</protein>
<evidence type="ECO:0000313" key="2">
    <source>
        <dbReference type="EMBL" id="KAJ7379955.1"/>
    </source>
</evidence>
<dbReference type="AlphaFoldDB" id="A0A9W9ZEI7"/>
<proteinExistence type="predicted"/>
<feature type="region of interest" description="Disordered" evidence="1">
    <location>
        <begin position="25"/>
        <end position="70"/>
    </location>
</feature>
<evidence type="ECO:0000313" key="3">
    <source>
        <dbReference type="Proteomes" id="UP001163046"/>
    </source>
</evidence>